<dbReference type="OrthoDB" id="10523485at2759"/>
<name>A0A812NMM9_9DINO</name>
<organism evidence="1 2">
    <name type="scientific">Symbiodinium natans</name>
    <dbReference type="NCBI Taxonomy" id="878477"/>
    <lineage>
        <taxon>Eukaryota</taxon>
        <taxon>Sar</taxon>
        <taxon>Alveolata</taxon>
        <taxon>Dinophyceae</taxon>
        <taxon>Suessiales</taxon>
        <taxon>Symbiodiniaceae</taxon>
        <taxon>Symbiodinium</taxon>
    </lineage>
</organism>
<evidence type="ECO:0000313" key="2">
    <source>
        <dbReference type="Proteomes" id="UP000604046"/>
    </source>
</evidence>
<sequence>MARAQQSVHCHICEILRTRAASAVASKQKVKRQEKGRGKLLVGGGLILTPLLGVRPLRRLEPKLRALPGGAARQLLHLRPNGRRVPPPRLSLWR</sequence>
<accession>A0A812NMM9</accession>
<reference evidence="1" key="1">
    <citation type="submission" date="2021-02" db="EMBL/GenBank/DDBJ databases">
        <authorList>
            <person name="Dougan E. K."/>
            <person name="Rhodes N."/>
            <person name="Thang M."/>
            <person name="Chan C."/>
        </authorList>
    </citation>
    <scope>NUCLEOTIDE SEQUENCE</scope>
</reference>
<dbReference type="AlphaFoldDB" id="A0A812NMM9"/>
<protein>
    <submittedName>
        <fullName evidence="1">Uncharacterized protein</fullName>
    </submittedName>
</protein>
<proteinExistence type="predicted"/>
<dbReference type="Proteomes" id="UP000604046">
    <property type="component" value="Unassembled WGS sequence"/>
</dbReference>
<comment type="caution">
    <text evidence="1">The sequence shown here is derived from an EMBL/GenBank/DDBJ whole genome shotgun (WGS) entry which is preliminary data.</text>
</comment>
<keyword evidence="2" id="KW-1185">Reference proteome</keyword>
<dbReference type="EMBL" id="CAJNDS010002096">
    <property type="protein sequence ID" value="CAE7323963.1"/>
    <property type="molecule type" value="Genomic_DNA"/>
</dbReference>
<evidence type="ECO:0000313" key="1">
    <source>
        <dbReference type="EMBL" id="CAE7323963.1"/>
    </source>
</evidence>
<gene>
    <name evidence="1" type="ORF">SNAT2548_LOCUS16973</name>
</gene>